<evidence type="ECO:0000313" key="2">
    <source>
        <dbReference type="Proteomes" id="UP001064048"/>
    </source>
</evidence>
<reference evidence="1 2" key="1">
    <citation type="journal article" date="2022" name="Genome Biol. Evol.">
        <title>The Spruce Budworm Genome: Reconstructing the Evolutionary History of Antifreeze Proteins.</title>
        <authorList>
            <person name="Beliveau C."/>
            <person name="Gagne P."/>
            <person name="Picq S."/>
            <person name="Vernygora O."/>
            <person name="Keeling C.I."/>
            <person name="Pinkney K."/>
            <person name="Doucet D."/>
            <person name="Wen F."/>
            <person name="Johnston J.S."/>
            <person name="Maaroufi H."/>
            <person name="Boyle B."/>
            <person name="Laroche J."/>
            <person name="Dewar K."/>
            <person name="Juretic N."/>
            <person name="Blackburn G."/>
            <person name="Nisole A."/>
            <person name="Brunet B."/>
            <person name="Brandao M."/>
            <person name="Lumley L."/>
            <person name="Duan J."/>
            <person name="Quan G."/>
            <person name="Lucarotti C.J."/>
            <person name="Roe A.D."/>
            <person name="Sperling F.A.H."/>
            <person name="Levesque R.C."/>
            <person name="Cusson M."/>
        </authorList>
    </citation>
    <scope>NUCLEOTIDE SEQUENCE [LARGE SCALE GENOMIC DNA]</scope>
    <source>
        <strain evidence="1">Glfc:IPQL:Cfum</strain>
    </source>
</reference>
<dbReference type="Proteomes" id="UP001064048">
    <property type="component" value="Chromosome 22"/>
</dbReference>
<organism evidence="1 2">
    <name type="scientific">Choristoneura fumiferana</name>
    <name type="common">Spruce budworm moth</name>
    <name type="synonym">Archips fumiferana</name>
    <dbReference type="NCBI Taxonomy" id="7141"/>
    <lineage>
        <taxon>Eukaryota</taxon>
        <taxon>Metazoa</taxon>
        <taxon>Ecdysozoa</taxon>
        <taxon>Arthropoda</taxon>
        <taxon>Hexapoda</taxon>
        <taxon>Insecta</taxon>
        <taxon>Pterygota</taxon>
        <taxon>Neoptera</taxon>
        <taxon>Endopterygota</taxon>
        <taxon>Lepidoptera</taxon>
        <taxon>Glossata</taxon>
        <taxon>Ditrysia</taxon>
        <taxon>Tortricoidea</taxon>
        <taxon>Tortricidae</taxon>
        <taxon>Tortricinae</taxon>
        <taxon>Choristoneura</taxon>
    </lineage>
</organism>
<gene>
    <name evidence="1" type="ORF">MSG28_012746</name>
</gene>
<protein>
    <submittedName>
        <fullName evidence="1">Uncharacterized protein</fullName>
    </submittedName>
</protein>
<comment type="caution">
    <text evidence="1">The sequence shown here is derived from an EMBL/GenBank/DDBJ whole genome shotgun (WGS) entry which is preliminary data.</text>
</comment>
<proteinExistence type="predicted"/>
<sequence>MKLAVVLVSLLGLLRTVYTCPTCFLEPPCDAFGGPCLKPQNPVVFLNVPDVRPITQPIQQFLTPIVRLIYPQPPEVKPDLQPVPIPLVLTLLGLALGAPGSRDTACPPDLADGQVCGSDFKTYENECWMRCEGAKLLWKGTCENPDAQPDSWVVHPVNDTEHPTPILHLLETDDDDHQSPSVQPISPSTEDLHEPTGRPTDPTPGDLQTFTVHQIIQRVRHPQTSNVGPIYKLVITPGGNLVLPKNLFKVTLLGVALGANAMRPPPLCGCPPDPRGKVCASDFKTYDNECMMHCGDGEIQDKCYGGVLVIYSLIRYQRQWYIPSRL</sequence>
<name>A0ACC0JIN2_CHOFU</name>
<accession>A0ACC0JIN2</accession>
<dbReference type="EMBL" id="CM046122">
    <property type="protein sequence ID" value="KAI8423715.1"/>
    <property type="molecule type" value="Genomic_DNA"/>
</dbReference>
<keyword evidence="2" id="KW-1185">Reference proteome</keyword>
<evidence type="ECO:0000313" key="1">
    <source>
        <dbReference type="EMBL" id="KAI8423715.1"/>
    </source>
</evidence>